<accession>B3ED16</accession>
<dbReference type="RefSeq" id="WP_012466318.1">
    <property type="nucleotide sequence ID" value="NC_010803.1"/>
</dbReference>
<dbReference type="EMBL" id="CP001097">
    <property type="protein sequence ID" value="ACD90441.1"/>
    <property type="molecule type" value="Genomic_DNA"/>
</dbReference>
<reference evidence="1 2" key="1">
    <citation type="submission" date="2008-05" db="EMBL/GenBank/DDBJ databases">
        <title>Complete sequence of Chlorobium limicola DSM 245.</title>
        <authorList>
            <consortium name="US DOE Joint Genome Institute"/>
            <person name="Lucas S."/>
            <person name="Copeland A."/>
            <person name="Lapidus A."/>
            <person name="Glavina del Rio T."/>
            <person name="Dalin E."/>
            <person name="Tice H."/>
            <person name="Bruce D."/>
            <person name="Goodwin L."/>
            <person name="Pitluck S."/>
            <person name="Schmutz J."/>
            <person name="Larimer F."/>
            <person name="Land M."/>
            <person name="Hauser L."/>
            <person name="Kyrpides N."/>
            <person name="Ovchinnikova G."/>
            <person name="Zhao F."/>
            <person name="Li T."/>
            <person name="Liu Z."/>
            <person name="Overmann J."/>
            <person name="Bryant D.A."/>
            <person name="Richardson P."/>
        </authorList>
    </citation>
    <scope>NUCLEOTIDE SEQUENCE [LARGE SCALE GENOMIC DNA]</scope>
    <source>
        <strain evidence="2">DSM 245 / NBRC 103803 / 6330</strain>
    </source>
</reference>
<dbReference type="Proteomes" id="UP000008841">
    <property type="component" value="Chromosome"/>
</dbReference>
<name>B3ED16_CHLL2</name>
<evidence type="ECO:0000313" key="1">
    <source>
        <dbReference type="EMBL" id="ACD90441.1"/>
    </source>
</evidence>
<protein>
    <submittedName>
        <fullName evidence="1">Uncharacterized protein</fullName>
    </submittedName>
</protein>
<gene>
    <name evidence="1" type="ordered locus">Clim_1381</name>
</gene>
<dbReference type="AlphaFoldDB" id="B3ED16"/>
<proteinExistence type="predicted"/>
<evidence type="ECO:0000313" key="2">
    <source>
        <dbReference type="Proteomes" id="UP000008841"/>
    </source>
</evidence>
<sequence>MPYVQPITLFQANQDPICDRLPNHVPLTKFVTEVMASMLQKESRHCRRGELQSIDTVQLT</sequence>
<dbReference type="KEGG" id="cli:Clim_1381"/>
<dbReference type="STRING" id="290315.Clim_1381"/>
<dbReference type="OrthoDB" id="9938569at2"/>
<dbReference type="HOGENOM" id="CLU_2932845_0_0_10"/>
<organism evidence="1 2">
    <name type="scientific">Chlorobium limicola (strain DSM 245 / NBRC 103803 / 6330)</name>
    <dbReference type="NCBI Taxonomy" id="290315"/>
    <lineage>
        <taxon>Bacteria</taxon>
        <taxon>Pseudomonadati</taxon>
        <taxon>Chlorobiota</taxon>
        <taxon>Chlorobiia</taxon>
        <taxon>Chlorobiales</taxon>
        <taxon>Chlorobiaceae</taxon>
        <taxon>Chlorobium/Pelodictyon group</taxon>
        <taxon>Chlorobium</taxon>
    </lineage>
</organism>